<dbReference type="EMBL" id="CM056794">
    <property type="protein sequence ID" value="KAJ8717059.1"/>
    <property type="molecule type" value="Genomic_DNA"/>
</dbReference>
<organism evidence="1 2">
    <name type="scientific">Mythimna loreyi</name>
    <dbReference type="NCBI Taxonomy" id="667449"/>
    <lineage>
        <taxon>Eukaryota</taxon>
        <taxon>Metazoa</taxon>
        <taxon>Ecdysozoa</taxon>
        <taxon>Arthropoda</taxon>
        <taxon>Hexapoda</taxon>
        <taxon>Insecta</taxon>
        <taxon>Pterygota</taxon>
        <taxon>Neoptera</taxon>
        <taxon>Endopterygota</taxon>
        <taxon>Lepidoptera</taxon>
        <taxon>Glossata</taxon>
        <taxon>Ditrysia</taxon>
        <taxon>Noctuoidea</taxon>
        <taxon>Noctuidae</taxon>
        <taxon>Noctuinae</taxon>
        <taxon>Hadenini</taxon>
        <taxon>Mythimna</taxon>
    </lineage>
</organism>
<comment type="caution">
    <text evidence="1">The sequence shown here is derived from an EMBL/GenBank/DDBJ whole genome shotgun (WGS) entry which is preliminary data.</text>
</comment>
<name>A0ACC2QGR8_9NEOP</name>
<evidence type="ECO:0000313" key="2">
    <source>
        <dbReference type="Proteomes" id="UP001231649"/>
    </source>
</evidence>
<reference evidence="1" key="1">
    <citation type="submission" date="2023-03" db="EMBL/GenBank/DDBJ databases">
        <title>Chromosome-level genomes of two armyworms, Mythimna separata and Mythimna loreyi, provide insights into the biosynthesis and reception of sex pheromones.</title>
        <authorList>
            <person name="Zhao H."/>
        </authorList>
    </citation>
    <scope>NUCLEOTIDE SEQUENCE</scope>
    <source>
        <strain evidence="1">BeijingLab</strain>
    </source>
</reference>
<keyword evidence="2" id="KW-1185">Reference proteome</keyword>
<protein>
    <submittedName>
        <fullName evidence="1">Uncharacterized protein</fullName>
    </submittedName>
</protein>
<gene>
    <name evidence="1" type="ORF">PYW08_005458</name>
</gene>
<sequence>MSACAPRACCRPRAPPTLLDITAKIVAAAIPFQRIEERYERIPEPVQRRVVYWSFPRDERDICMYSSLARAPPDDHRNIAFCRGLKLLEAGCVENVLQVGFHLSGVVRAPAAVPPCSDPERLYRVTVSFDRCKITGVTCSCEARDIFWCQHVVALALYRIRNADSVRLRVPISETLLQMDRQQLQKFVQYLIAEHHTEVLPTAQRLADEVLQARSAINRICGAPDPTAGPPPDAHHAWHLDEQQVCEQVRAYLLQGTYYNANKQLNSLFSKVREMLRAQDSNGPRMLMLMTEQFLSDPRLLLWRNQNTPMTEKCRQLWEQLGALWVSIVLDPGSNKQHRIQWRHLLEKWSAVEVCPTEDPDYRSFPLYARERERNERDRDRDHRDRDRERHRDREERDRERLREREERDRERHRERQRREMHSHSESSDEESRPNNYEREYRRASKRLRLSNQRSAPQLTPRTVFHKALDAVDISWENDHLKNILSSDEYADPDKPEKPGSSTTTTLLPFPKFNEDGQPLWHEHLPVVGARIEALRAHGRAPAALRLAVSAARAMRHRQEVSQQRWQSAGGGEASSSSSSASCGGADACAGACGERTKLSQVCAHMDHGSCLSSGATCALSHSQRCIGRDSRCWTGWTLEAIWCVYECLADACLAPDDQRASPRLHTAYLDEEPNTGLPPRYQHVPVASSKNPEETYLALALEAALLGLGVQRMLPMGLYAQERHCKQEERLIAQLQRVEGEAAGGVCARVASALLAGGPASCLGARVHPRAAPAHTFARFLFLALLPAHPDLAYRVGLRAMRLPMVEEAYALDGSSTGGSAAAGAWHTLQHAEQQQAALASALLGAARGNPGRLRAALGAAQRHVRSAAQLFRLAQDALRHAAPPAAPHHHRDLLAAAFELGLQVLRMTLSSVNWRRREMVRWLVTCATELGLDALLSIMQNWYELFTPTEATGPVAAAAMSHNTALRLGLTFEQQEKLSACARTLALQCAAKDPPGCALSALSVCEGSAGAFEAACAAVGGAAARGALASSQLFAVARYMEQRGQPARAMRLATLAMRNLHLHYNQDSHPAIADIHWAVALAHSLGRAELQAMLPLLVKNVQCAPVLSDVLRRCCVAAAGCSRSRGAPPRPPTPLRPLLEAALRAYASTTHARLAHISPRHYADFVEFLGKARDTFALAPDGPHQFAALLQEIKLKYKGKKKLMFLVKERFG</sequence>
<accession>A0ACC2QGR8</accession>
<evidence type="ECO:0000313" key="1">
    <source>
        <dbReference type="EMBL" id="KAJ8717059.1"/>
    </source>
</evidence>
<proteinExistence type="predicted"/>
<dbReference type="Proteomes" id="UP001231649">
    <property type="component" value="Chromosome 18"/>
</dbReference>